<protein>
    <submittedName>
        <fullName evidence="1">DUF1292 domain-containing protein</fullName>
    </submittedName>
</protein>
<name>A0A9X3WEQ9_9BACI</name>
<dbReference type="AlphaFoldDB" id="A0A9X3WEQ9"/>
<gene>
    <name evidence="1" type="ORF">NC799_09185</name>
</gene>
<keyword evidence="2" id="KW-1185">Reference proteome</keyword>
<dbReference type="Proteomes" id="UP001145069">
    <property type="component" value="Unassembled WGS sequence"/>
</dbReference>
<reference evidence="1" key="1">
    <citation type="submission" date="2022-06" db="EMBL/GenBank/DDBJ databases">
        <title>Aquibacillus sp. a new bacterium isolated from soil saline samples.</title>
        <authorList>
            <person name="Galisteo C."/>
            <person name="De La Haba R."/>
            <person name="Sanchez-Porro C."/>
            <person name="Ventosa A."/>
        </authorList>
    </citation>
    <scope>NUCLEOTIDE SEQUENCE</scope>
    <source>
        <strain evidence="1">3ASR75-54</strain>
    </source>
</reference>
<sequence length="84" mass="9918">MEDFKANEMDETVVIENEDGTETTYNVDAVIEMNHQEYIIYSNNDEMMISRIVRNGEEEEWEEVTDEEMGQIIDAYEQALKDED</sequence>
<dbReference type="EMBL" id="JAMQKC010000006">
    <property type="protein sequence ID" value="MDC3417096.1"/>
    <property type="molecule type" value="Genomic_DNA"/>
</dbReference>
<organism evidence="1 2">
    <name type="scientific">Aquibacillus salsiterrae</name>
    <dbReference type="NCBI Taxonomy" id="2950439"/>
    <lineage>
        <taxon>Bacteria</taxon>
        <taxon>Bacillati</taxon>
        <taxon>Bacillota</taxon>
        <taxon>Bacilli</taxon>
        <taxon>Bacillales</taxon>
        <taxon>Bacillaceae</taxon>
        <taxon>Aquibacillus</taxon>
    </lineage>
</organism>
<evidence type="ECO:0000313" key="2">
    <source>
        <dbReference type="Proteomes" id="UP001145069"/>
    </source>
</evidence>
<evidence type="ECO:0000313" key="1">
    <source>
        <dbReference type="EMBL" id="MDC3417096.1"/>
    </source>
</evidence>
<comment type="caution">
    <text evidence="1">The sequence shown here is derived from an EMBL/GenBank/DDBJ whole genome shotgun (WGS) entry which is preliminary data.</text>
</comment>
<proteinExistence type="predicted"/>
<accession>A0A9X3WEQ9</accession>
<dbReference type="RefSeq" id="WP_272446157.1">
    <property type="nucleotide sequence ID" value="NZ_JAMQKC010000006.1"/>
</dbReference>